<comment type="caution">
    <text evidence="22">The sequence shown here is derived from an EMBL/GenBank/DDBJ whole genome shotgun (WGS) entry which is preliminary data.</text>
</comment>
<name>A0A4R7B1I1_9NEIS</name>
<evidence type="ECO:0000256" key="10">
    <source>
        <dbReference type="ARBA" id="ARBA00022801"/>
    </source>
</evidence>
<keyword evidence="11 19" id="KW-1133">Transmembrane helix</keyword>
<dbReference type="Gene3D" id="1.20.120.1220">
    <property type="match status" value="1"/>
</dbReference>
<evidence type="ECO:0000256" key="7">
    <source>
        <dbReference type="ARBA" id="ARBA00022679"/>
    </source>
</evidence>
<feature type="transmembrane region" description="Helical" evidence="19">
    <location>
        <begin position="232"/>
        <end position="250"/>
    </location>
</feature>
<feature type="domain" description="Prepilin type IV endopeptidase peptidase" evidence="20">
    <location>
        <begin position="111"/>
        <end position="218"/>
    </location>
</feature>
<evidence type="ECO:0000256" key="17">
    <source>
        <dbReference type="RuleBase" id="RU003793"/>
    </source>
</evidence>
<dbReference type="GO" id="GO:0004190">
    <property type="term" value="F:aspartic-type endopeptidase activity"/>
    <property type="evidence" value="ECO:0007669"/>
    <property type="project" value="UniProtKB-EC"/>
</dbReference>
<gene>
    <name evidence="22" type="ORF">DFP86_110174</name>
</gene>
<dbReference type="Pfam" id="PF01478">
    <property type="entry name" value="Peptidase_A24"/>
    <property type="match status" value="1"/>
</dbReference>
<evidence type="ECO:0000256" key="2">
    <source>
        <dbReference type="ARBA" id="ARBA00005801"/>
    </source>
</evidence>
<keyword evidence="8" id="KW-0949">S-adenosyl-L-methionine</keyword>
<comment type="subcellular location">
    <subcellularLocation>
        <location evidence="1">Cell inner membrane</location>
        <topology evidence="1">Multi-pass membrane protein</topology>
    </subcellularLocation>
    <subcellularLocation>
        <location evidence="18">Cell membrane</location>
        <topology evidence="18">Multi-pass membrane protein</topology>
    </subcellularLocation>
</comment>
<evidence type="ECO:0000256" key="12">
    <source>
        <dbReference type="ARBA" id="ARBA00023136"/>
    </source>
</evidence>
<dbReference type="InterPro" id="IPR014032">
    <property type="entry name" value="Peptidase_A24A_bac"/>
</dbReference>
<evidence type="ECO:0000256" key="4">
    <source>
        <dbReference type="ARBA" id="ARBA00022519"/>
    </source>
</evidence>
<keyword evidence="7 18" id="KW-0808">Transferase</keyword>
<keyword evidence="12 19" id="KW-0472">Membrane</keyword>
<sequence length="253" mass="27312">MMQAGMAMLAGVLIGSFLNVLIHRLPRMASGDAPDGYTLAWPRSHCPACGHTLHARHLIPLLSWLALRGRCGFCRSAISPRYPLVELATALLFGFLAWRQAELGLLAGGLAFTACLIALTVIDLETGLLPDNLTLPLLWGGLLFNLHGQRVPLDEAVLGAVAGYGVLWGLYWLHRLASGREGLGYGDFKLLAAIGAWLGWRALPPLLLMSSLTGLCVAGILMLFGRMSRRDALPFGPFLALSGWVVWVWGSAF</sequence>
<evidence type="ECO:0000256" key="16">
    <source>
        <dbReference type="ARBA" id="ARBA00071870"/>
    </source>
</evidence>
<evidence type="ECO:0000256" key="6">
    <source>
        <dbReference type="ARBA" id="ARBA00022670"/>
    </source>
</evidence>
<keyword evidence="4" id="KW-0997">Cell inner membrane</keyword>
<dbReference type="Proteomes" id="UP000295611">
    <property type="component" value="Unassembled WGS sequence"/>
</dbReference>
<feature type="transmembrane region" description="Helical" evidence="19">
    <location>
        <begin position="103"/>
        <end position="122"/>
    </location>
</feature>
<protein>
    <recommendedName>
        <fullName evidence="16 18">Prepilin leader peptidase/N-methyltransferase</fullName>
        <ecNumber evidence="18">2.1.1.-</ecNumber>
        <ecNumber evidence="15 18">3.4.23.43</ecNumber>
    </recommendedName>
</protein>
<keyword evidence="13 18" id="KW-0511">Multifunctional enzyme</keyword>
<dbReference type="EC" id="2.1.1.-" evidence="18"/>
<proteinExistence type="inferred from homology"/>
<dbReference type="GO" id="GO:0008168">
    <property type="term" value="F:methyltransferase activity"/>
    <property type="evidence" value="ECO:0007669"/>
    <property type="project" value="UniProtKB-KW"/>
</dbReference>
<keyword evidence="10 18" id="KW-0378">Hydrolase</keyword>
<comment type="catalytic activity">
    <reaction evidence="14 18">
        <text>Typically cleaves a -Gly-|-Phe- bond to release an N-terminal, basic peptide of 5-8 residues from type IV prepilin, and then N-methylates the new N-terminal amino group, the methyl donor being S-adenosyl-L-methionine.</text>
        <dbReference type="EC" id="3.4.23.43"/>
    </reaction>
</comment>
<dbReference type="PRINTS" id="PR00864">
    <property type="entry name" value="PREPILNPTASE"/>
</dbReference>
<evidence type="ECO:0000256" key="8">
    <source>
        <dbReference type="ARBA" id="ARBA00022691"/>
    </source>
</evidence>
<keyword evidence="9 18" id="KW-0812">Transmembrane</keyword>
<evidence type="ECO:0000256" key="13">
    <source>
        <dbReference type="ARBA" id="ARBA00023268"/>
    </source>
</evidence>
<dbReference type="InterPro" id="IPR010627">
    <property type="entry name" value="Prepilin_pept_A24_N"/>
</dbReference>
<dbReference type="InterPro" id="IPR050882">
    <property type="entry name" value="Prepilin_peptidase/N-MTase"/>
</dbReference>
<evidence type="ECO:0000256" key="14">
    <source>
        <dbReference type="ARBA" id="ARBA00050401"/>
    </source>
</evidence>
<keyword evidence="23" id="KW-1185">Reference proteome</keyword>
<keyword evidence="3" id="KW-1003">Cell membrane</keyword>
<dbReference type="PANTHER" id="PTHR30487">
    <property type="entry name" value="TYPE 4 PREPILIN-LIKE PROTEINS LEADER PEPTIDE-PROCESSING ENZYME"/>
    <property type="match status" value="1"/>
</dbReference>
<dbReference type="GO" id="GO:0005886">
    <property type="term" value="C:plasma membrane"/>
    <property type="evidence" value="ECO:0007669"/>
    <property type="project" value="UniProtKB-SubCell"/>
</dbReference>
<dbReference type="GO" id="GO:0032259">
    <property type="term" value="P:methylation"/>
    <property type="evidence" value="ECO:0007669"/>
    <property type="project" value="UniProtKB-KW"/>
</dbReference>
<evidence type="ECO:0000256" key="5">
    <source>
        <dbReference type="ARBA" id="ARBA00022603"/>
    </source>
</evidence>
<evidence type="ECO:0000256" key="1">
    <source>
        <dbReference type="ARBA" id="ARBA00004429"/>
    </source>
</evidence>
<dbReference type="EC" id="3.4.23.43" evidence="15 18"/>
<evidence type="ECO:0000256" key="15">
    <source>
        <dbReference type="ARBA" id="ARBA00067082"/>
    </source>
</evidence>
<accession>A0A4R7B1I1</accession>
<comment type="function">
    <text evidence="18">Plays an essential role in type IV pili and type II pseudopili formation by proteolytically removing the leader sequence from substrate proteins and subsequently monomethylating the alpha-amino group of the newly exposed N-terminal phenylalanine.</text>
</comment>
<keyword evidence="6 18" id="KW-0645">Protease</keyword>
<evidence type="ECO:0000256" key="18">
    <source>
        <dbReference type="RuleBase" id="RU003794"/>
    </source>
</evidence>
<feature type="domain" description="Prepilin peptidase A24 N-terminal" evidence="21">
    <location>
        <begin position="10"/>
        <end position="99"/>
    </location>
</feature>
<keyword evidence="5 18" id="KW-0489">Methyltransferase</keyword>
<evidence type="ECO:0000259" key="21">
    <source>
        <dbReference type="Pfam" id="PF06750"/>
    </source>
</evidence>
<dbReference type="Pfam" id="PF06750">
    <property type="entry name" value="A24_N_bact"/>
    <property type="match status" value="1"/>
</dbReference>
<feature type="transmembrane region" description="Helical" evidence="19">
    <location>
        <begin position="206"/>
        <end position="225"/>
    </location>
</feature>
<evidence type="ECO:0000313" key="23">
    <source>
        <dbReference type="Proteomes" id="UP000295611"/>
    </source>
</evidence>
<dbReference type="FunFam" id="1.20.120.1220:FF:000001">
    <property type="entry name" value="Type 4 prepilin-like proteins leader peptide-processing enzyme"/>
    <property type="match status" value="1"/>
</dbReference>
<dbReference type="AlphaFoldDB" id="A0A4R7B1I1"/>
<evidence type="ECO:0000256" key="19">
    <source>
        <dbReference type="SAM" id="Phobius"/>
    </source>
</evidence>
<reference evidence="22 23" key="1">
    <citation type="submission" date="2019-03" db="EMBL/GenBank/DDBJ databases">
        <title>Genomic Encyclopedia of Type Strains, Phase III (KMG-III): the genomes of soil and plant-associated and newly described type strains.</title>
        <authorList>
            <person name="Whitman W."/>
        </authorList>
    </citation>
    <scope>NUCLEOTIDE SEQUENCE [LARGE SCALE GENOMIC DNA]</scope>
    <source>
        <strain evidence="22 23">CECT 8976</strain>
    </source>
</reference>
<evidence type="ECO:0000256" key="11">
    <source>
        <dbReference type="ARBA" id="ARBA00022989"/>
    </source>
</evidence>
<evidence type="ECO:0000256" key="9">
    <source>
        <dbReference type="ARBA" id="ARBA00022692"/>
    </source>
</evidence>
<dbReference type="RefSeq" id="WP_243729395.1">
    <property type="nucleotide sequence ID" value="NZ_SNZP01000010.1"/>
</dbReference>
<evidence type="ECO:0000259" key="20">
    <source>
        <dbReference type="Pfam" id="PF01478"/>
    </source>
</evidence>
<evidence type="ECO:0000313" key="22">
    <source>
        <dbReference type="EMBL" id="TDR76746.1"/>
    </source>
</evidence>
<feature type="transmembrane region" description="Helical" evidence="19">
    <location>
        <begin position="6"/>
        <end position="22"/>
    </location>
</feature>
<dbReference type="PANTHER" id="PTHR30487:SF0">
    <property type="entry name" value="PREPILIN LEADER PEPTIDASE_N-METHYLTRANSFERASE-RELATED"/>
    <property type="match status" value="1"/>
</dbReference>
<dbReference type="EMBL" id="SNZP01000010">
    <property type="protein sequence ID" value="TDR76746.1"/>
    <property type="molecule type" value="Genomic_DNA"/>
</dbReference>
<dbReference type="InterPro" id="IPR000045">
    <property type="entry name" value="Prepilin_IV_endopep_pep"/>
</dbReference>
<evidence type="ECO:0000256" key="3">
    <source>
        <dbReference type="ARBA" id="ARBA00022475"/>
    </source>
</evidence>
<comment type="similarity">
    <text evidence="2 17">Belongs to the peptidase A24 family.</text>
</comment>
<organism evidence="22 23">
    <name type="scientific">Paludibacterium purpuratum</name>
    <dbReference type="NCBI Taxonomy" id="1144873"/>
    <lineage>
        <taxon>Bacteria</taxon>
        <taxon>Pseudomonadati</taxon>
        <taxon>Pseudomonadota</taxon>
        <taxon>Betaproteobacteria</taxon>
        <taxon>Neisseriales</taxon>
        <taxon>Chromobacteriaceae</taxon>
        <taxon>Paludibacterium</taxon>
    </lineage>
</organism>
<dbReference type="GO" id="GO:0006465">
    <property type="term" value="P:signal peptide processing"/>
    <property type="evidence" value="ECO:0007669"/>
    <property type="project" value="TreeGrafter"/>
</dbReference>